<dbReference type="SUPFAM" id="SSF103473">
    <property type="entry name" value="MFS general substrate transporter"/>
    <property type="match status" value="1"/>
</dbReference>
<comment type="subcellular location">
    <subcellularLocation>
        <location evidence="1">Membrane</location>
        <topology evidence="1">Multi-pass membrane protein</topology>
    </subcellularLocation>
</comment>
<dbReference type="EMBL" id="KN847497">
    <property type="protein sequence ID" value="KIW12744.1"/>
    <property type="molecule type" value="Genomic_DNA"/>
</dbReference>
<proteinExistence type="inferred from homology"/>
<dbReference type="GO" id="GO:0005351">
    <property type="term" value="F:carbohydrate:proton symporter activity"/>
    <property type="evidence" value="ECO:0007669"/>
    <property type="project" value="TreeGrafter"/>
</dbReference>
<dbReference type="FunFam" id="1.20.1250.20:FF:000134">
    <property type="entry name" value="MFS sugar transporter protein"/>
    <property type="match status" value="1"/>
</dbReference>
<reference evidence="9 10" key="1">
    <citation type="submission" date="2015-01" db="EMBL/GenBank/DDBJ databases">
        <title>The Genome Sequence of Exophiala spinifera CBS89968.</title>
        <authorList>
            <consortium name="The Broad Institute Genomics Platform"/>
            <person name="Cuomo C."/>
            <person name="de Hoog S."/>
            <person name="Gorbushina A."/>
            <person name="Stielow B."/>
            <person name="Teixiera M."/>
            <person name="Abouelleil A."/>
            <person name="Chapman S.B."/>
            <person name="Priest M."/>
            <person name="Young S.K."/>
            <person name="Wortman J."/>
            <person name="Nusbaum C."/>
            <person name="Birren B."/>
        </authorList>
    </citation>
    <scope>NUCLEOTIDE SEQUENCE [LARGE SCALE GENOMIC DNA]</scope>
    <source>
        <strain evidence="9 10">CBS 89968</strain>
    </source>
</reference>
<evidence type="ECO:0000313" key="10">
    <source>
        <dbReference type="Proteomes" id="UP000053328"/>
    </source>
</evidence>
<dbReference type="GeneID" id="27335013"/>
<protein>
    <recommendedName>
        <fullName evidence="8">Major facilitator superfamily (MFS) profile domain-containing protein</fullName>
    </recommendedName>
</protein>
<evidence type="ECO:0000256" key="6">
    <source>
        <dbReference type="ARBA" id="ARBA00023136"/>
    </source>
</evidence>
<feature type="transmembrane region" description="Helical" evidence="7">
    <location>
        <begin position="129"/>
        <end position="150"/>
    </location>
</feature>
<evidence type="ECO:0000256" key="3">
    <source>
        <dbReference type="ARBA" id="ARBA00022448"/>
    </source>
</evidence>
<feature type="domain" description="Major facilitator superfamily (MFS) profile" evidence="8">
    <location>
        <begin position="36"/>
        <end position="474"/>
    </location>
</feature>
<feature type="transmembrane region" description="Helical" evidence="7">
    <location>
        <begin position="195"/>
        <end position="215"/>
    </location>
</feature>
<feature type="transmembrane region" description="Helical" evidence="7">
    <location>
        <begin position="162"/>
        <end position="183"/>
    </location>
</feature>
<evidence type="ECO:0000256" key="5">
    <source>
        <dbReference type="ARBA" id="ARBA00022989"/>
    </source>
</evidence>
<dbReference type="Proteomes" id="UP000053328">
    <property type="component" value="Unassembled WGS sequence"/>
</dbReference>
<dbReference type="InterPro" id="IPR036259">
    <property type="entry name" value="MFS_trans_sf"/>
</dbReference>
<keyword evidence="10" id="KW-1185">Reference proteome</keyword>
<dbReference type="AlphaFoldDB" id="A0A0D2BNN6"/>
<feature type="transmembrane region" description="Helical" evidence="7">
    <location>
        <begin position="285"/>
        <end position="307"/>
    </location>
</feature>
<dbReference type="HOGENOM" id="CLU_001265_30_13_1"/>
<keyword evidence="5 7" id="KW-1133">Transmembrane helix</keyword>
<feature type="transmembrane region" description="Helical" evidence="7">
    <location>
        <begin position="105"/>
        <end position="123"/>
    </location>
</feature>
<keyword evidence="4 7" id="KW-0812">Transmembrane</keyword>
<dbReference type="PROSITE" id="PS00216">
    <property type="entry name" value="SUGAR_TRANSPORT_1"/>
    <property type="match status" value="1"/>
</dbReference>
<dbReference type="OrthoDB" id="6133115at2759"/>
<comment type="similarity">
    <text evidence="2">Belongs to the major facilitator superfamily. Sugar transporter (TC 2.A.1.1) family.</text>
</comment>
<evidence type="ECO:0000256" key="2">
    <source>
        <dbReference type="ARBA" id="ARBA00010992"/>
    </source>
</evidence>
<gene>
    <name evidence="9" type="ORF">PV08_07930</name>
</gene>
<dbReference type="InterPro" id="IPR005828">
    <property type="entry name" value="MFS_sugar_transport-like"/>
</dbReference>
<dbReference type="InterPro" id="IPR020846">
    <property type="entry name" value="MFS_dom"/>
</dbReference>
<dbReference type="RefSeq" id="XP_016232960.1">
    <property type="nucleotide sequence ID" value="XM_016382257.1"/>
</dbReference>
<dbReference type="PANTHER" id="PTHR48022:SF3">
    <property type="entry name" value="HEXOSE TRANSPORTER PROTEIN (AFU_ORTHOLOGUE AFUA_8G04480)-RELATED"/>
    <property type="match status" value="1"/>
</dbReference>
<name>A0A0D2BNN6_9EURO</name>
<dbReference type="InterPro" id="IPR050360">
    <property type="entry name" value="MFS_Sugar_Transporters"/>
</dbReference>
<feature type="transmembrane region" description="Helical" evidence="7">
    <location>
        <begin position="352"/>
        <end position="374"/>
    </location>
</feature>
<feature type="transmembrane region" description="Helical" evidence="7">
    <location>
        <begin position="319"/>
        <end position="340"/>
    </location>
</feature>
<dbReference type="PROSITE" id="PS50850">
    <property type="entry name" value="MFS"/>
    <property type="match status" value="1"/>
</dbReference>
<evidence type="ECO:0000256" key="4">
    <source>
        <dbReference type="ARBA" id="ARBA00022692"/>
    </source>
</evidence>
<feature type="transmembrane region" description="Helical" evidence="7">
    <location>
        <begin position="74"/>
        <end position="93"/>
    </location>
</feature>
<dbReference type="PANTHER" id="PTHR48022">
    <property type="entry name" value="PLASTIDIC GLUCOSE TRANSPORTER 4"/>
    <property type="match status" value="1"/>
</dbReference>
<sequence length="511" mass="55998">MGATETDTVTHHLASVLPTDGRPWYTKGHLVKLNFTIFSLVLLSSSNGYDGSLMNGLQALPVWNSFMGNPTGSWLGFFNGIYWICNGLAFLAASWACNKYGRKTGVYAGYVFLVAGTALGTAAPDRGSFIASRGLIGAAAGFFANGAPLIINEIAYPTHRPVAASCFQCGFYVGSIVAAWVTFGTRNYSTNWAWRIPSVVQILLPCLALPGVLMAPESPRWHASMDRIDDATKFLAKYHAGGDVDSPLVKFETEEIVNTIKAEQQAHATTSYLDLLKTRGNRWRLLISVSLGVFSQWSGNGVVSYYLTLVLDTVGITSVTNQTLISGCLQIWNLLWAVAAAASVERLGRRPLFITSAAVMLTSYIIITGLSGSFANTGNSAVGTTVIPFLFIFFAGYDIALTPLLISYCLEIWPYRLRNRGFSVMWTTGVLIGIFNTFVNPIGLEHIGWKYYFIFIVFLIAFLFLAIFCYPETRGHTLEQMVFVFDGPEVEVLNADEAAEVVDVEPKREKV</sequence>
<evidence type="ECO:0000256" key="1">
    <source>
        <dbReference type="ARBA" id="ARBA00004141"/>
    </source>
</evidence>
<feature type="transmembrane region" description="Helical" evidence="7">
    <location>
        <begin position="422"/>
        <end position="439"/>
    </location>
</feature>
<accession>A0A0D2BNN6</accession>
<evidence type="ECO:0000313" key="9">
    <source>
        <dbReference type="EMBL" id="KIW12744.1"/>
    </source>
</evidence>
<dbReference type="PROSITE" id="PS00217">
    <property type="entry name" value="SUGAR_TRANSPORT_2"/>
    <property type="match status" value="1"/>
</dbReference>
<keyword evidence="6 7" id="KW-0472">Membrane</keyword>
<dbReference type="Gene3D" id="1.20.1250.20">
    <property type="entry name" value="MFS general substrate transporter like domains"/>
    <property type="match status" value="1"/>
</dbReference>
<organism evidence="9 10">
    <name type="scientific">Exophiala spinifera</name>
    <dbReference type="NCBI Taxonomy" id="91928"/>
    <lineage>
        <taxon>Eukaryota</taxon>
        <taxon>Fungi</taxon>
        <taxon>Dikarya</taxon>
        <taxon>Ascomycota</taxon>
        <taxon>Pezizomycotina</taxon>
        <taxon>Eurotiomycetes</taxon>
        <taxon>Chaetothyriomycetidae</taxon>
        <taxon>Chaetothyriales</taxon>
        <taxon>Herpotrichiellaceae</taxon>
        <taxon>Exophiala</taxon>
    </lineage>
</organism>
<dbReference type="GO" id="GO:0016020">
    <property type="term" value="C:membrane"/>
    <property type="evidence" value="ECO:0007669"/>
    <property type="project" value="UniProtKB-SubCell"/>
</dbReference>
<evidence type="ECO:0000256" key="7">
    <source>
        <dbReference type="SAM" id="Phobius"/>
    </source>
</evidence>
<feature type="transmembrane region" description="Helical" evidence="7">
    <location>
        <begin position="386"/>
        <end position="410"/>
    </location>
</feature>
<feature type="transmembrane region" description="Helical" evidence="7">
    <location>
        <begin position="451"/>
        <end position="471"/>
    </location>
</feature>
<dbReference type="Pfam" id="PF00083">
    <property type="entry name" value="Sugar_tr"/>
    <property type="match status" value="1"/>
</dbReference>
<keyword evidence="3" id="KW-0813">Transport</keyword>
<evidence type="ECO:0000259" key="8">
    <source>
        <dbReference type="PROSITE" id="PS50850"/>
    </source>
</evidence>
<dbReference type="InterPro" id="IPR005829">
    <property type="entry name" value="Sugar_transporter_CS"/>
</dbReference>
<dbReference type="VEuPathDB" id="FungiDB:PV08_07930"/>